<keyword evidence="1" id="KW-0812">Transmembrane</keyword>
<dbReference type="EMBL" id="BTRK01000004">
    <property type="protein sequence ID" value="GMR50758.1"/>
    <property type="molecule type" value="Genomic_DNA"/>
</dbReference>
<keyword evidence="1" id="KW-0472">Membrane</keyword>
<comment type="caution">
    <text evidence="2">The sequence shown here is derived from an EMBL/GenBank/DDBJ whole genome shotgun (WGS) entry which is preliminary data.</text>
</comment>
<gene>
    <name evidence="2" type="ORF">PMAYCL1PPCAC_20953</name>
</gene>
<dbReference type="Proteomes" id="UP001328107">
    <property type="component" value="Unassembled WGS sequence"/>
</dbReference>
<evidence type="ECO:0000256" key="1">
    <source>
        <dbReference type="SAM" id="Phobius"/>
    </source>
</evidence>
<reference evidence="3" key="1">
    <citation type="submission" date="2022-10" db="EMBL/GenBank/DDBJ databases">
        <title>Genome assembly of Pristionchus species.</title>
        <authorList>
            <person name="Yoshida K."/>
            <person name="Sommer R.J."/>
        </authorList>
    </citation>
    <scope>NUCLEOTIDE SEQUENCE [LARGE SCALE GENOMIC DNA]</scope>
    <source>
        <strain evidence="3">RS5460</strain>
    </source>
</reference>
<sequence length="67" mass="7600">AHVDNGTISEKYQVCKNELTTEKILYYISLLPMFILWLMLSFESNSQAVFMPKAILSGIILALTIAY</sequence>
<feature type="non-terminal residue" evidence="2">
    <location>
        <position position="1"/>
    </location>
</feature>
<keyword evidence="3" id="KW-1185">Reference proteome</keyword>
<name>A0AAN5I3L4_9BILA</name>
<proteinExistence type="predicted"/>
<feature type="transmembrane region" description="Helical" evidence="1">
    <location>
        <begin position="24"/>
        <end position="42"/>
    </location>
</feature>
<accession>A0AAN5I3L4</accession>
<feature type="transmembrane region" description="Helical" evidence="1">
    <location>
        <begin position="48"/>
        <end position="66"/>
    </location>
</feature>
<feature type="non-terminal residue" evidence="2">
    <location>
        <position position="67"/>
    </location>
</feature>
<protein>
    <submittedName>
        <fullName evidence="2">Uncharacterized protein</fullName>
    </submittedName>
</protein>
<evidence type="ECO:0000313" key="3">
    <source>
        <dbReference type="Proteomes" id="UP001328107"/>
    </source>
</evidence>
<evidence type="ECO:0000313" key="2">
    <source>
        <dbReference type="EMBL" id="GMR50758.1"/>
    </source>
</evidence>
<keyword evidence="1" id="KW-1133">Transmembrane helix</keyword>
<organism evidence="2 3">
    <name type="scientific">Pristionchus mayeri</name>
    <dbReference type="NCBI Taxonomy" id="1317129"/>
    <lineage>
        <taxon>Eukaryota</taxon>
        <taxon>Metazoa</taxon>
        <taxon>Ecdysozoa</taxon>
        <taxon>Nematoda</taxon>
        <taxon>Chromadorea</taxon>
        <taxon>Rhabditida</taxon>
        <taxon>Rhabditina</taxon>
        <taxon>Diplogasteromorpha</taxon>
        <taxon>Diplogasteroidea</taxon>
        <taxon>Neodiplogasteridae</taxon>
        <taxon>Pristionchus</taxon>
    </lineage>
</organism>
<dbReference type="AlphaFoldDB" id="A0AAN5I3L4"/>